<proteinExistence type="predicted"/>
<dbReference type="EMBL" id="GGEC01086723">
    <property type="protein sequence ID" value="MBX67207.1"/>
    <property type="molecule type" value="Transcribed_RNA"/>
</dbReference>
<dbReference type="AlphaFoldDB" id="A0A2P2QJZ3"/>
<name>A0A2P2QJZ3_RHIMU</name>
<organism evidence="1">
    <name type="scientific">Rhizophora mucronata</name>
    <name type="common">Asiatic mangrove</name>
    <dbReference type="NCBI Taxonomy" id="61149"/>
    <lineage>
        <taxon>Eukaryota</taxon>
        <taxon>Viridiplantae</taxon>
        <taxon>Streptophyta</taxon>
        <taxon>Embryophyta</taxon>
        <taxon>Tracheophyta</taxon>
        <taxon>Spermatophyta</taxon>
        <taxon>Magnoliopsida</taxon>
        <taxon>eudicotyledons</taxon>
        <taxon>Gunneridae</taxon>
        <taxon>Pentapetalae</taxon>
        <taxon>rosids</taxon>
        <taxon>fabids</taxon>
        <taxon>Malpighiales</taxon>
        <taxon>Rhizophoraceae</taxon>
        <taxon>Rhizophora</taxon>
    </lineage>
</organism>
<accession>A0A2P2QJZ3</accession>
<sequence>MGFKTRWGTGRECTDFATLLHTIAINYDIACVYCH</sequence>
<reference evidence="1" key="1">
    <citation type="submission" date="2018-02" db="EMBL/GenBank/DDBJ databases">
        <title>Rhizophora mucronata_Transcriptome.</title>
        <authorList>
            <person name="Meera S.P."/>
            <person name="Sreeshan A."/>
            <person name="Augustine A."/>
        </authorList>
    </citation>
    <scope>NUCLEOTIDE SEQUENCE</scope>
    <source>
        <tissue evidence="1">Leaf</tissue>
    </source>
</reference>
<protein>
    <submittedName>
        <fullName evidence="1">Uncharacterized protein</fullName>
    </submittedName>
</protein>
<evidence type="ECO:0000313" key="1">
    <source>
        <dbReference type="EMBL" id="MBX67207.1"/>
    </source>
</evidence>